<dbReference type="Gene3D" id="1.10.10.10">
    <property type="entry name" value="Winged helix-like DNA-binding domain superfamily/Winged helix DNA-binding domain"/>
    <property type="match status" value="1"/>
</dbReference>
<dbReference type="PANTHER" id="PTHR30126:SF98">
    <property type="entry name" value="HTH-TYPE TRANSCRIPTIONAL ACTIVATOR BAUR"/>
    <property type="match status" value="1"/>
</dbReference>
<sequence length="298" mass="32797">MAILNYNHLRYFWAVAHEGNLTRTAERLNVSQSALSTQIHKLEHQLGHNLFERRGKQLVLTEAGRIALDHADSIFATGEELLDTLKESGSAARQVLRVGALSTLSRNFQVAFLRPILGRADVEVILRSGGLADLYQALEALRLDVVLVNQAPARDSVTPWISHAIAEQRVSLVGTPDRVGNGGELRDLLEQHPIILPSLDTGVRTGFDALADRLEVRPQIAAEVDDMAMMRLMAREGIGLAVVPPIVVRDELANGRLVEANQLPGVSETFYAVTLARRFPNPLVRELLRAHQETEPAA</sequence>
<evidence type="ECO:0000256" key="2">
    <source>
        <dbReference type="ARBA" id="ARBA00023015"/>
    </source>
</evidence>
<accession>A0A397QCZ7</accession>
<dbReference type="Pfam" id="PF00126">
    <property type="entry name" value="HTH_1"/>
    <property type="match status" value="1"/>
</dbReference>
<dbReference type="PROSITE" id="PS50931">
    <property type="entry name" value="HTH_LYSR"/>
    <property type="match status" value="1"/>
</dbReference>
<dbReference type="CDD" id="cd05466">
    <property type="entry name" value="PBP2_LTTR_substrate"/>
    <property type="match status" value="1"/>
</dbReference>
<proteinExistence type="inferred from homology"/>
<dbReference type="Pfam" id="PF03466">
    <property type="entry name" value="LysR_substrate"/>
    <property type="match status" value="1"/>
</dbReference>
<dbReference type="PANTHER" id="PTHR30126">
    <property type="entry name" value="HTH-TYPE TRANSCRIPTIONAL REGULATOR"/>
    <property type="match status" value="1"/>
</dbReference>
<dbReference type="PRINTS" id="PR00039">
    <property type="entry name" value="HTHLYSR"/>
</dbReference>
<evidence type="ECO:0000313" key="7">
    <source>
        <dbReference type="Proteomes" id="UP000266273"/>
    </source>
</evidence>
<keyword evidence="7" id="KW-1185">Reference proteome</keyword>
<dbReference type="Proteomes" id="UP000266273">
    <property type="component" value="Unassembled WGS sequence"/>
</dbReference>
<dbReference type="InterPro" id="IPR000847">
    <property type="entry name" value="LysR_HTH_N"/>
</dbReference>
<evidence type="ECO:0000259" key="5">
    <source>
        <dbReference type="PROSITE" id="PS50931"/>
    </source>
</evidence>
<gene>
    <name evidence="6" type="ORF">BXY53_1231</name>
</gene>
<dbReference type="AlphaFoldDB" id="A0A397QCZ7"/>
<dbReference type="InterPro" id="IPR005119">
    <property type="entry name" value="LysR_subst-bd"/>
</dbReference>
<evidence type="ECO:0000256" key="1">
    <source>
        <dbReference type="ARBA" id="ARBA00009437"/>
    </source>
</evidence>
<keyword evidence="2" id="KW-0805">Transcription regulation</keyword>
<dbReference type="InterPro" id="IPR036388">
    <property type="entry name" value="WH-like_DNA-bd_sf"/>
</dbReference>
<dbReference type="GO" id="GO:0000976">
    <property type="term" value="F:transcription cis-regulatory region binding"/>
    <property type="evidence" value="ECO:0007669"/>
    <property type="project" value="TreeGrafter"/>
</dbReference>
<name>A0A397QCZ7_9HYPH</name>
<keyword evidence="3" id="KW-0238">DNA-binding</keyword>
<evidence type="ECO:0000256" key="4">
    <source>
        <dbReference type="ARBA" id="ARBA00023163"/>
    </source>
</evidence>
<organism evidence="6 7">
    <name type="scientific">Dichotomicrobium thermohalophilum</name>
    <dbReference type="NCBI Taxonomy" id="933063"/>
    <lineage>
        <taxon>Bacteria</taxon>
        <taxon>Pseudomonadati</taxon>
        <taxon>Pseudomonadota</taxon>
        <taxon>Alphaproteobacteria</taxon>
        <taxon>Hyphomicrobiales</taxon>
        <taxon>Hyphomicrobiaceae</taxon>
        <taxon>Dichotomicrobium</taxon>
    </lineage>
</organism>
<dbReference type="SUPFAM" id="SSF46785">
    <property type="entry name" value="Winged helix' DNA-binding domain"/>
    <property type="match status" value="1"/>
</dbReference>
<evidence type="ECO:0000256" key="3">
    <source>
        <dbReference type="ARBA" id="ARBA00023125"/>
    </source>
</evidence>
<dbReference type="OrthoDB" id="464481at2"/>
<keyword evidence="4" id="KW-0804">Transcription</keyword>
<comment type="similarity">
    <text evidence="1">Belongs to the LysR transcriptional regulatory family.</text>
</comment>
<evidence type="ECO:0000313" key="6">
    <source>
        <dbReference type="EMBL" id="RIA56131.1"/>
    </source>
</evidence>
<dbReference type="GO" id="GO:0003700">
    <property type="term" value="F:DNA-binding transcription factor activity"/>
    <property type="evidence" value="ECO:0007669"/>
    <property type="project" value="InterPro"/>
</dbReference>
<protein>
    <submittedName>
        <fullName evidence="6">LysR family transcriptional regulator</fullName>
    </submittedName>
</protein>
<feature type="domain" description="HTH lysR-type" evidence="5">
    <location>
        <begin position="4"/>
        <end position="61"/>
    </location>
</feature>
<dbReference type="RefSeq" id="WP_119060955.1">
    <property type="nucleotide sequence ID" value="NZ_QXDF01000001.1"/>
</dbReference>
<dbReference type="EMBL" id="QXDF01000001">
    <property type="protein sequence ID" value="RIA56131.1"/>
    <property type="molecule type" value="Genomic_DNA"/>
</dbReference>
<dbReference type="InterPro" id="IPR036390">
    <property type="entry name" value="WH_DNA-bd_sf"/>
</dbReference>
<dbReference type="SUPFAM" id="SSF53850">
    <property type="entry name" value="Periplasmic binding protein-like II"/>
    <property type="match status" value="1"/>
</dbReference>
<dbReference type="Gene3D" id="3.40.190.10">
    <property type="entry name" value="Periplasmic binding protein-like II"/>
    <property type="match status" value="2"/>
</dbReference>
<reference evidence="6 7" key="1">
    <citation type="submission" date="2018-08" db="EMBL/GenBank/DDBJ databases">
        <title>Genomic Encyclopedia of Archaeal and Bacterial Type Strains, Phase II (KMG-II): from individual species to whole genera.</title>
        <authorList>
            <person name="Goeker M."/>
        </authorList>
    </citation>
    <scope>NUCLEOTIDE SEQUENCE [LARGE SCALE GENOMIC DNA]</scope>
    <source>
        <strain evidence="6 7">DSM 5002</strain>
    </source>
</reference>
<dbReference type="FunFam" id="1.10.10.10:FF:000001">
    <property type="entry name" value="LysR family transcriptional regulator"/>
    <property type="match status" value="1"/>
</dbReference>
<comment type="caution">
    <text evidence="6">The sequence shown here is derived from an EMBL/GenBank/DDBJ whole genome shotgun (WGS) entry which is preliminary data.</text>
</comment>